<evidence type="ECO:0000313" key="3">
    <source>
        <dbReference type="Proteomes" id="UP001501410"/>
    </source>
</evidence>
<sequence>MNKLVINPVPSGHAPLLATQVNGIIQAMKPYHVPITSAERIGRRSMAEGREGLVRLISRIAAQHPESLSRADNPAEMLNMLEVDAQLETLRQACMQLLEMVEHTQFANSCDVMVLCDAYNAALQIDRKRNSALDSSMAEVDDWNSRYRNTQNETPGTEKP</sequence>
<feature type="region of interest" description="Disordered" evidence="1">
    <location>
        <begin position="134"/>
        <end position="160"/>
    </location>
</feature>
<accession>A0ABP8MZS8</accession>
<evidence type="ECO:0000313" key="2">
    <source>
        <dbReference type="EMBL" id="GAA4458811.1"/>
    </source>
</evidence>
<dbReference type="Proteomes" id="UP001501410">
    <property type="component" value="Unassembled WGS sequence"/>
</dbReference>
<protein>
    <submittedName>
        <fullName evidence="2">Uncharacterized protein</fullName>
    </submittedName>
</protein>
<gene>
    <name evidence="2" type="ORF">GCM10023092_27730</name>
</gene>
<dbReference type="EMBL" id="BAABEZ010000024">
    <property type="protein sequence ID" value="GAA4458811.1"/>
    <property type="molecule type" value="Genomic_DNA"/>
</dbReference>
<organism evidence="2 3">
    <name type="scientific">Rurimicrobium arvi</name>
    <dbReference type="NCBI Taxonomy" id="2049916"/>
    <lineage>
        <taxon>Bacteria</taxon>
        <taxon>Pseudomonadati</taxon>
        <taxon>Bacteroidota</taxon>
        <taxon>Chitinophagia</taxon>
        <taxon>Chitinophagales</taxon>
        <taxon>Chitinophagaceae</taxon>
        <taxon>Rurimicrobium</taxon>
    </lineage>
</organism>
<proteinExistence type="predicted"/>
<evidence type="ECO:0000256" key="1">
    <source>
        <dbReference type="SAM" id="MobiDB-lite"/>
    </source>
</evidence>
<reference evidence="3" key="1">
    <citation type="journal article" date="2019" name="Int. J. Syst. Evol. Microbiol.">
        <title>The Global Catalogue of Microorganisms (GCM) 10K type strain sequencing project: providing services to taxonomists for standard genome sequencing and annotation.</title>
        <authorList>
            <consortium name="The Broad Institute Genomics Platform"/>
            <consortium name="The Broad Institute Genome Sequencing Center for Infectious Disease"/>
            <person name="Wu L."/>
            <person name="Ma J."/>
        </authorList>
    </citation>
    <scope>NUCLEOTIDE SEQUENCE [LARGE SCALE GENOMIC DNA]</scope>
    <source>
        <strain evidence="3">JCM 31921</strain>
    </source>
</reference>
<keyword evidence="3" id="KW-1185">Reference proteome</keyword>
<feature type="compositionally biased region" description="Polar residues" evidence="1">
    <location>
        <begin position="146"/>
        <end position="160"/>
    </location>
</feature>
<name>A0ABP8MZS8_9BACT</name>
<comment type="caution">
    <text evidence="2">The sequence shown here is derived from an EMBL/GenBank/DDBJ whole genome shotgun (WGS) entry which is preliminary data.</text>
</comment>
<dbReference type="RefSeq" id="WP_344828453.1">
    <property type="nucleotide sequence ID" value="NZ_BAABEZ010000024.1"/>
</dbReference>